<comment type="caution">
    <text evidence="1">The sequence shown here is derived from an EMBL/GenBank/DDBJ whole genome shotgun (WGS) entry which is preliminary data.</text>
</comment>
<name>A0AA39E5N2_VITRO</name>
<accession>A0AA39E5N2</accession>
<protein>
    <submittedName>
        <fullName evidence="1">Uncharacterized protein</fullName>
    </submittedName>
</protein>
<gene>
    <name evidence="1" type="ORF">PVL29_000130</name>
</gene>
<dbReference type="AlphaFoldDB" id="A0AA39E5N2"/>
<organism evidence="1 2">
    <name type="scientific">Vitis rotundifolia</name>
    <name type="common">Muscadine grape</name>
    <dbReference type="NCBI Taxonomy" id="103349"/>
    <lineage>
        <taxon>Eukaryota</taxon>
        <taxon>Viridiplantae</taxon>
        <taxon>Streptophyta</taxon>
        <taxon>Embryophyta</taxon>
        <taxon>Tracheophyta</taxon>
        <taxon>Spermatophyta</taxon>
        <taxon>Magnoliopsida</taxon>
        <taxon>eudicotyledons</taxon>
        <taxon>Gunneridae</taxon>
        <taxon>Pentapetalae</taxon>
        <taxon>rosids</taxon>
        <taxon>Vitales</taxon>
        <taxon>Vitaceae</taxon>
        <taxon>Viteae</taxon>
        <taxon>Vitis</taxon>
    </lineage>
</organism>
<evidence type="ECO:0000313" key="2">
    <source>
        <dbReference type="Proteomes" id="UP001168098"/>
    </source>
</evidence>
<reference evidence="1 2" key="1">
    <citation type="journal article" date="2023" name="BMC Biotechnol.">
        <title>Vitis rotundifolia cv Carlos genome sequencing.</title>
        <authorList>
            <person name="Huff M."/>
            <person name="Hulse-Kemp A."/>
            <person name="Scheffler B."/>
            <person name="Youngblood R."/>
            <person name="Simpson S."/>
            <person name="Babiker E."/>
            <person name="Staton M."/>
        </authorList>
    </citation>
    <scope>NUCLEOTIDE SEQUENCE [LARGE SCALE GENOMIC DNA]</scope>
    <source>
        <tissue evidence="1">Leaf</tissue>
    </source>
</reference>
<proteinExistence type="predicted"/>
<evidence type="ECO:0000313" key="1">
    <source>
        <dbReference type="EMBL" id="KAJ9707904.1"/>
    </source>
</evidence>
<sequence>MDHEETFDLKTQVPHFWLPQYCIELVRSFSVAPFLFRDFSPCSPTSLGQIPKIRSHVCHTNTHFSTSAAGLKSIQNFNCGKSHPMQRIPVLNKGIQNRKMSFR</sequence>
<dbReference type="Proteomes" id="UP001168098">
    <property type="component" value="Unassembled WGS sequence"/>
</dbReference>
<keyword evidence="2" id="KW-1185">Reference proteome</keyword>
<dbReference type="EMBL" id="JARBHA010000001">
    <property type="protein sequence ID" value="KAJ9707904.1"/>
    <property type="molecule type" value="Genomic_DNA"/>
</dbReference>